<evidence type="ECO:0000256" key="1">
    <source>
        <dbReference type="SAM" id="MobiDB-lite"/>
    </source>
</evidence>
<proteinExistence type="predicted"/>
<gene>
    <name evidence="2" type="ORF">OS493_029232</name>
</gene>
<accession>A0A9W9ZKE7</accession>
<organism evidence="2 3">
    <name type="scientific">Desmophyllum pertusum</name>
    <dbReference type="NCBI Taxonomy" id="174260"/>
    <lineage>
        <taxon>Eukaryota</taxon>
        <taxon>Metazoa</taxon>
        <taxon>Cnidaria</taxon>
        <taxon>Anthozoa</taxon>
        <taxon>Hexacorallia</taxon>
        <taxon>Scleractinia</taxon>
        <taxon>Caryophylliina</taxon>
        <taxon>Caryophylliidae</taxon>
        <taxon>Desmophyllum</taxon>
    </lineage>
</organism>
<feature type="region of interest" description="Disordered" evidence="1">
    <location>
        <begin position="28"/>
        <end position="63"/>
    </location>
</feature>
<evidence type="ECO:0000313" key="2">
    <source>
        <dbReference type="EMBL" id="KAJ7383267.1"/>
    </source>
</evidence>
<name>A0A9W9ZKE7_9CNID</name>
<feature type="compositionally biased region" description="Basic and acidic residues" evidence="1">
    <location>
        <begin position="49"/>
        <end position="63"/>
    </location>
</feature>
<reference evidence="2" key="1">
    <citation type="submission" date="2023-01" db="EMBL/GenBank/DDBJ databases">
        <title>Genome assembly of the deep-sea coral Lophelia pertusa.</title>
        <authorList>
            <person name="Herrera S."/>
            <person name="Cordes E."/>
        </authorList>
    </citation>
    <scope>NUCLEOTIDE SEQUENCE</scope>
    <source>
        <strain evidence="2">USNM1676648</strain>
        <tissue evidence="2">Polyp</tissue>
    </source>
</reference>
<keyword evidence="3" id="KW-1185">Reference proteome</keyword>
<dbReference type="EMBL" id="MU825902">
    <property type="protein sequence ID" value="KAJ7383267.1"/>
    <property type="molecule type" value="Genomic_DNA"/>
</dbReference>
<comment type="caution">
    <text evidence="2">The sequence shown here is derived from an EMBL/GenBank/DDBJ whole genome shotgun (WGS) entry which is preliminary data.</text>
</comment>
<sequence length="147" mass="16839">MDGSHQGPRLDQSRPWISKACAVTRVTVSPCAPGGGRGEGDESSSGYSDNERKYRRDPVDKLRDELQSLRTQLQQDTNARGLQAQMYDDLRRRHEDLERDMTRRGAEQQMTSMYDNLQKKYDALATEMSRSREMRQAPRLTMILGSV</sequence>
<protein>
    <submittedName>
        <fullName evidence="2">Uncharacterized protein</fullName>
    </submittedName>
</protein>
<dbReference type="AlphaFoldDB" id="A0A9W9ZKE7"/>
<dbReference type="Proteomes" id="UP001163046">
    <property type="component" value="Unassembled WGS sequence"/>
</dbReference>
<evidence type="ECO:0000313" key="3">
    <source>
        <dbReference type="Proteomes" id="UP001163046"/>
    </source>
</evidence>